<evidence type="ECO:0000256" key="1">
    <source>
        <dbReference type="ARBA" id="ARBA00004651"/>
    </source>
</evidence>
<feature type="domain" description="Acyltransferase 3" evidence="9">
    <location>
        <begin position="13"/>
        <end position="327"/>
    </location>
</feature>
<gene>
    <name evidence="10" type="ORF">HNR24_002167</name>
</gene>
<dbReference type="EMBL" id="JACJIH010000001">
    <property type="protein sequence ID" value="MBA8922234.1"/>
    <property type="molecule type" value="Genomic_DNA"/>
</dbReference>
<comment type="subcellular location">
    <subcellularLocation>
        <location evidence="1">Cell membrane</location>
        <topology evidence="1">Multi-pass membrane protein</topology>
    </subcellularLocation>
</comment>
<feature type="transmembrane region" description="Helical" evidence="8">
    <location>
        <begin position="181"/>
        <end position="199"/>
    </location>
</feature>
<feature type="transmembrane region" description="Helical" evidence="8">
    <location>
        <begin position="309"/>
        <end position="331"/>
    </location>
</feature>
<reference evidence="10 11" key="1">
    <citation type="submission" date="2020-08" db="EMBL/GenBank/DDBJ databases">
        <title>Sequencing the genomes of 1000 actinobacteria strains.</title>
        <authorList>
            <person name="Klenk H.-P."/>
        </authorList>
    </citation>
    <scope>NUCLEOTIDE SEQUENCE [LARGE SCALE GENOMIC DNA]</scope>
    <source>
        <strain evidence="10 11">DSM 19081</strain>
    </source>
</reference>
<evidence type="ECO:0000259" key="9">
    <source>
        <dbReference type="Pfam" id="PF01757"/>
    </source>
</evidence>
<dbReference type="Proteomes" id="UP000546252">
    <property type="component" value="Unassembled WGS sequence"/>
</dbReference>
<comment type="caution">
    <text evidence="10">The sequence shown here is derived from an EMBL/GenBank/DDBJ whole genome shotgun (WGS) entry which is preliminary data.</text>
</comment>
<evidence type="ECO:0000256" key="4">
    <source>
        <dbReference type="ARBA" id="ARBA00022692"/>
    </source>
</evidence>
<dbReference type="InterPro" id="IPR002656">
    <property type="entry name" value="Acyl_transf_3_dom"/>
</dbReference>
<evidence type="ECO:0000256" key="6">
    <source>
        <dbReference type="ARBA" id="ARBA00023136"/>
    </source>
</evidence>
<feature type="transmembrane region" description="Helical" evidence="8">
    <location>
        <begin position="128"/>
        <end position="146"/>
    </location>
</feature>
<feature type="transmembrane region" description="Helical" evidence="8">
    <location>
        <begin position="242"/>
        <end position="267"/>
    </location>
</feature>
<name>A0A839FYU0_9MICC</name>
<feature type="transmembrane region" description="Helical" evidence="8">
    <location>
        <begin position="89"/>
        <end position="108"/>
    </location>
</feature>
<evidence type="ECO:0000256" key="8">
    <source>
        <dbReference type="SAM" id="Phobius"/>
    </source>
</evidence>
<feature type="transmembrane region" description="Helical" evidence="8">
    <location>
        <begin position="211"/>
        <end position="230"/>
    </location>
</feature>
<dbReference type="GO" id="GO:0016413">
    <property type="term" value="F:O-acetyltransferase activity"/>
    <property type="evidence" value="ECO:0007669"/>
    <property type="project" value="TreeGrafter"/>
</dbReference>
<organism evidence="10 11">
    <name type="scientific">Nesterenkonia jeotgali</name>
    <dbReference type="NCBI Taxonomy" id="317018"/>
    <lineage>
        <taxon>Bacteria</taxon>
        <taxon>Bacillati</taxon>
        <taxon>Actinomycetota</taxon>
        <taxon>Actinomycetes</taxon>
        <taxon>Micrococcales</taxon>
        <taxon>Micrococcaceae</taxon>
        <taxon>Nesterenkonia</taxon>
    </lineage>
</organism>
<feature type="transmembrane region" description="Helical" evidence="8">
    <location>
        <begin position="279"/>
        <end position="303"/>
    </location>
</feature>
<dbReference type="Pfam" id="PF01757">
    <property type="entry name" value="Acyl_transf_3"/>
    <property type="match status" value="1"/>
</dbReference>
<keyword evidence="6 8" id="KW-0472">Membrane</keyword>
<feature type="transmembrane region" description="Helical" evidence="8">
    <location>
        <begin position="12"/>
        <end position="31"/>
    </location>
</feature>
<proteinExistence type="inferred from homology"/>
<feature type="transmembrane region" description="Helical" evidence="8">
    <location>
        <begin position="51"/>
        <end position="69"/>
    </location>
</feature>
<dbReference type="AlphaFoldDB" id="A0A839FYU0"/>
<evidence type="ECO:0000256" key="5">
    <source>
        <dbReference type="ARBA" id="ARBA00022989"/>
    </source>
</evidence>
<evidence type="ECO:0000256" key="7">
    <source>
        <dbReference type="SAM" id="MobiDB-lite"/>
    </source>
</evidence>
<dbReference type="GO" id="GO:0009246">
    <property type="term" value="P:enterobacterial common antigen biosynthetic process"/>
    <property type="evidence" value="ECO:0007669"/>
    <property type="project" value="TreeGrafter"/>
</dbReference>
<evidence type="ECO:0000313" key="10">
    <source>
        <dbReference type="EMBL" id="MBA8922234.1"/>
    </source>
</evidence>
<dbReference type="RefSeq" id="WP_182495759.1">
    <property type="nucleotide sequence ID" value="NZ_BAAAKT010000004.1"/>
</dbReference>
<feature type="compositionally biased region" description="Low complexity" evidence="7">
    <location>
        <begin position="356"/>
        <end position="372"/>
    </location>
</feature>
<feature type="transmembrane region" description="Helical" evidence="8">
    <location>
        <begin position="153"/>
        <end position="175"/>
    </location>
</feature>
<keyword evidence="10" id="KW-0808">Transferase</keyword>
<evidence type="ECO:0000256" key="3">
    <source>
        <dbReference type="ARBA" id="ARBA00022475"/>
    </source>
</evidence>
<comment type="similarity">
    <text evidence="2">Belongs to the acyltransferase 3 family.</text>
</comment>
<dbReference type="GO" id="GO:0005886">
    <property type="term" value="C:plasma membrane"/>
    <property type="evidence" value="ECO:0007669"/>
    <property type="project" value="UniProtKB-SubCell"/>
</dbReference>
<dbReference type="PANTHER" id="PTHR40074:SF4">
    <property type="entry name" value="INNER MEMBRANE PROTEIN YCFT"/>
    <property type="match status" value="1"/>
</dbReference>
<feature type="region of interest" description="Disordered" evidence="7">
    <location>
        <begin position="356"/>
        <end position="379"/>
    </location>
</feature>
<keyword evidence="5 8" id="KW-1133">Transmembrane helix</keyword>
<evidence type="ECO:0000256" key="2">
    <source>
        <dbReference type="ARBA" id="ARBA00007400"/>
    </source>
</evidence>
<sequence>MTPDSVQPARDATIDIAKALAIILIVLGHVWRALEPAGLVEDPLLTQVDSVLYMSHLAVFAFLAGLFVASGMRRDGAWRYTAARSVTFLWLYTLWSTLQLGMKIALGSKVNDPVHPAELLRIWEPKEQFWFFGWITVMMLLAAAAKPWRSPRAAVLTLSLAGLGSAVVWGLNWRVLGGEGLALSVFFFLGVVLTGKRLLGWVQRARVGQAVLLVLLAGTVWLVLGATLLATPPTAYGGSRTVPSIALGVLASSAGVLTIVAVALLLARMRSRTRWLARIGELSLVIFVAHVFFTASARIALSLLGVDALVAHVVLPTLCGVIGPLLVYAAAQRLGQEWLFEAPAWLRHRLGSAPRASSSAAPAAAPGAGAPRTRQDPSR</sequence>
<protein>
    <submittedName>
        <fullName evidence="10">Fucose 4-O-acetylase-like acetyltransferase</fullName>
    </submittedName>
</protein>
<evidence type="ECO:0000313" key="11">
    <source>
        <dbReference type="Proteomes" id="UP000546252"/>
    </source>
</evidence>
<accession>A0A839FYU0</accession>
<dbReference type="PANTHER" id="PTHR40074">
    <property type="entry name" value="O-ACETYLTRANSFERASE WECH"/>
    <property type="match status" value="1"/>
</dbReference>
<keyword evidence="4 8" id="KW-0812">Transmembrane</keyword>
<keyword evidence="3" id="KW-1003">Cell membrane</keyword>